<reference evidence="1 2" key="1">
    <citation type="submission" date="2020-03" db="EMBL/GenBank/DDBJ databases">
        <title>Bradyrhizobium diversity isolated from nodules of Muelleranthus trifoliolatus.</title>
        <authorList>
            <person name="Klepa M."/>
            <person name="Helene L."/>
            <person name="Hungria M."/>
        </authorList>
    </citation>
    <scope>NUCLEOTIDE SEQUENCE [LARGE SCALE GENOMIC DNA]</scope>
    <source>
        <strain evidence="1 2">WSM 1744</strain>
    </source>
</reference>
<accession>A0A7Y4HAN8</accession>
<keyword evidence="2" id="KW-1185">Reference proteome</keyword>
<comment type="caution">
    <text evidence="1">The sequence shown here is derived from an EMBL/GenBank/DDBJ whole genome shotgun (WGS) entry which is preliminary data.</text>
</comment>
<gene>
    <name evidence="1" type="ORF">HCN50_30065</name>
</gene>
<dbReference type="Proteomes" id="UP000528734">
    <property type="component" value="Unassembled WGS sequence"/>
</dbReference>
<dbReference type="EMBL" id="JAAVLW010000011">
    <property type="protein sequence ID" value="NOJ50434.1"/>
    <property type="molecule type" value="Genomic_DNA"/>
</dbReference>
<dbReference type="RefSeq" id="WP_171713509.1">
    <property type="nucleotide sequence ID" value="NZ_JAAVLW010000011.1"/>
</dbReference>
<name>A0A7Y4HAN8_9BRAD</name>
<protein>
    <submittedName>
        <fullName evidence="1">Uncharacterized protein</fullName>
    </submittedName>
</protein>
<dbReference type="AlphaFoldDB" id="A0A7Y4HAN8"/>
<proteinExistence type="predicted"/>
<evidence type="ECO:0000313" key="1">
    <source>
        <dbReference type="EMBL" id="NOJ50434.1"/>
    </source>
</evidence>
<sequence>MVAGEPVECFNPNSAVMKAEALVRKPGYVGAIAFSRSGDPATGDFGDAKLIRKFGEVPSDLSAL</sequence>
<organism evidence="1 2">
    <name type="scientific">Bradyrhizobium archetypum</name>
    <dbReference type="NCBI Taxonomy" id="2721160"/>
    <lineage>
        <taxon>Bacteria</taxon>
        <taxon>Pseudomonadati</taxon>
        <taxon>Pseudomonadota</taxon>
        <taxon>Alphaproteobacteria</taxon>
        <taxon>Hyphomicrobiales</taxon>
        <taxon>Nitrobacteraceae</taxon>
        <taxon>Bradyrhizobium</taxon>
    </lineage>
</organism>
<evidence type="ECO:0000313" key="2">
    <source>
        <dbReference type="Proteomes" id="UP000528734"/>
    </source>
</evidence>